<evidence type="ECO:0000256" key="1">
    <source>
        <dbReference type="SAM" id="Coils"/>
    </source>
</evidence>
<organism evidence="3 4">
    <name type="scientific">Pseudoalteromonas distincta</name>
    <dbReference type="NCBI Taxonomy" id="77608"/>
    <lineage>
        <taxon>Bacteria</taxon>
        <taxon>Pseudomonadati</taxon>
        <taxon>Pseudomonadota</taxon>
        <taxon>Gammaproteobacteria</taxon>
        <taxon>Alteromonadales</taxon>
        <taxon>Pseudoalteromonadaceae</taxon>
        <taxon>Pseudoalteromonas</taxon>
    </lineage>
</organism>
<dbReference type="RefSeq" id="WP_024596807.1">
    <property type="nucleotide sequence ID" value="NZ_BAAFGY010000017.1"/>
</dbReference>
<evidence type="ECO:0000313" key="3">
    <source>
        <dbReference type="EMBL" id="QCU75201.1"/>
    </source>
</evidence>
<dbReference type="GeneID" id="88776447"/>
<name>A0A4P9J2S2_9GAMM</name>
<evidence type="ECO:0000313" key="2">
    <source>
        <dbReference type="EMBL" id="MDP4485219.1"/>
    </source>
</evidence>
<dbReference type="Proteomes" id="UP000310065">
    <property type="component" value="Chromosome L1"/>
</dbReference>
<dbReference type="EMBL" id="JASGWX010000012">
    <property type="protein sequence ID" value="MDP4485219.1"/>
    <property type="molecule type" value="Genomic_DNA"/>
</dbReference>
<dbReference type="Proteomes" id="UP001242314">
    <property type="component" value="Unassembled WGS sequence"/>
</dbReference>
<keyword evidence="1" id="KW-0175">Coiled coil</keyword>
<evidence type="ECO:0000313" key="5">
    <source>
        <dbReference type="Proteomes" id="UP001242314"/>
    </source>
</evidence>
<proteinExistence type="predicted"/>
<reference evidence="3 4" key="1">
    <citation type="submission" date="2019-05" db="EMBL/GenBank/DDBJ databases">
        <title>Complete genome sequence of Pseudoalteromonas sp. 16-SW-7(T) isolated from the Okhotsk Sea, Russia.</title>
        <authorList>
            <person name="Nguyen T.H."/>
            <person name="Nedashkovskaya O.I."/>
            <person name="Kim S.-G."/>
        </authorList>
    </citation>
    <scope>NUCLEOTIDE SEQUENCE [LARGE SCALE GENOMIC DNA]</scope>
    <source>
        <strain evidence="3 4">16-SW-7</strain>
    </source>
</reference>
<protein>
    <recommendedName>
        <fullName evidence="6">Orphan protein</fullName>
    </recommendedName>
</protein>
<reference evidence="2 5" key="2">
    <citation type="submission" date="2023-04" db="EMBL/GenBank/DDBJ databases">
        <title>Novel Pseudoalteromonas species isolated from Pacific coral.</title>
        <authorList>
            <person name="Videau P."/>
            <person name="Shlafstein M.D."/>
            <person name="Oline D.K."/>
            <person name="Strangman W.K."/>
            <person name="Hahnke R.L."/>
            <person name="Saw J.H."/>
            <person name="Ushijima B."/>
        </authorList>
    </citation>
    <scope>NUCLEOTIDE SEQUENCE [LARGE SCALE GENOMIC DNA]</scope>
    <source>
        <strain evidence="2 5">LMG 14908</strain>
    </source>
</reference>
<dbReference type="SUPFAM" id="SSF48452">
    <property type="entry name" value="TPR-like"/>
    <property type="match status" value="1"/>
</dbReference>
<dbReference type="InterPro" id="IPR011990">
    <property type="entry name" value="TPR-like_helical_dom_sf"/>
</dbReference>
<dbReference type="EMBL" id="CP040558">
    <property type="protein sequence ID" value="QCU75201.1"/>
    <property type="molecule type" value="Genomic_DNA"/>
</dbReference>
<accession>A0A4P9J2S2</accession>
<gene>
    <name evidence="3" type="ORF">FFU37_12345</name>
    <name evidence="2" type="ORF">QDH73_14490</name>
</gene>
<evidence type="ECO:0008006" key="6">
    <source>
        <dbReference type="Google" id="ProtNLM"/>
    </source>
</evidence>
<evidence type="ECO:0000313" key="4">
    <source>
        <dbReference type="Proteomes" id="UP000310065"/>
    </source>
</evidence>
<sequence length="160" mass="18181">MKMSKPNFNDYLNKSLNTLDKEITPQKDLWAGIERAIVNNKQNPNSTIIWPKLTAIAACTVAALIAVNIFVIAPEPQPVVAISDYFSAQKNSLLVEYENKEALTTNWQTQLQELEEAEQAIKQALENEPQNQALLTMLAQIYQQQLDLINKVHAPRWQHI</sequence>
<dbReference type="AlphaFoldDB" id="A0A4P9J2S2"/>
<feature type="coiled-coil region" evidence="1">
    <location>
        <begin position="97"/>
        <end position="127"/>
    </location>
</feature>
<keyword evidence="5" id="KW-1185">Reference proteome</keyword>
<dbReference type="KEGG" id="pdv:FFU37_12345"/>